<feature type="region of interest" description="Disordered" evidence="1">
    <location>
        <begin position="1"/>
        <end position="23"/>
    </location>
</feature>
<feature type="compositionally biased region" description="Basic and acidic residues" evidence="1">
    <location>
        <begin position="1"/>
        <end position="15"/>
    </location>
</feature>
<evidence type="ECO:0000313" key="2">
    <source>
        <dbReference type="EMBL" id="MBB6439972.1"/>
    </source>
</evidence>
<reference evidence="2 3" key="1">
    <citation type="submission" date="2020-08" db="EMBL/GenBank/DDBJ databases">
        <title>Genomic Encyclopedia of Type Strains, Phase IV (KMG-IV): sequencing the most valuable type-strain genomes for metagenomic binning, comparative biology and taxonomic classification.</title>
        <authorList>
            <person name="Goeker M."/>
        </authorList>
    </citation>
    <scope>NUCLEOTIDE SEQUENCE [LARGE SCALE GENOMIC DNA]</scope>
    <source>
        <strain evidence="2 3">DSM 40141</strain>
    </source>
</reference>
<name>A0A7X0HP72_9ACTN</name>
<feature type="compositionally biased region" description="Acidic residues" evidence="1">
    <location>
        <begin position="200"/>
        <end position="269"/>
    </location>
</feature>
<proteinExistence type="predicted"/>
<accession>A0A7X0HP72</accession>
<sequence>MPKRDAAQKRAREIQDTEGIGYHDALNRARAELAETATDGTPTPAPAAVGYVLEPTAAEAELGITAEELGIRALPADASPERRARAEAVWRPEPEPARPCRCSGQCHHGDGCAEEYATETGAAVDCGGRLVHVDRFPASLWGITSWWDTYQCAECGEGAEASVELPELPWGERRPNPNGGDGFTTLVYDGVRHPNFPGFDADEDEEELDPADYPTPEDDYDRYDDEGQEHEEPFAEEDQEPGLDYLDDGPEGDVDPPEDYDDRPGEDELGPPSEVPAVGPRPTAAGWSPAFDLDNAPPSAW</sequence>
<protein>
    <submittedName>
        <fullName evidence="2">Uncharacterized protein</fullName>
    </submittedName>
</protein>
<dbReference type="AlphaFoldDB" id="A0A7X0HP72"/>
<dbReference type="RefSeq" id="WP_185036452.1">
    <property type="nucleotide sequence ID" value="NZ_BNBN01000019.1"/>
</dbReference>
<dbReference type="Proteomes" id="UP000540423">
    <property type="component" value="Unassembled WGS sequence"/>
</dbReference>
<keyword evidence="3" id="KW-1185">Reference proteome</keyword>
<gene>
    <name evidence="2" type="ORF">HNQ79_006485</name>
</gene>
<organism evidence="2 3">
    <name type="scientific">Streptomyces candidus</name>
    <dbReference type="NCBI Taxonomy" id="67283"/>
    <lineage>
        <taxon>Bacteria</taxon>
        <taxon>Bacillati</taxon>
        <taxon>Actinomycetota</taxon>
        <taxon>Actinomycetes</taxon>
        <taxon>Kitasatosporales</taxon>
        <taxon>Streptomycetaceae</taxon>
        <taxon>Streptomyces</taxon>
    </lineage>
</organism>
<dbReference type="EMBL" id="JACHEM010000032">
    <property type="protein sequence ID" value="MBB6439972.1"/>
    <property type="molecule type" value="Genomic_DNA"/>
</dbReference>
<comment type="caution">
    <text evidence="2">The sequence shown here is derived from an EMBL/GenBank/DDBJ whole genome shotgun (WGS) entry which is preliminary data.</text>
</comment>
<evidence type="ECO:0000256" key="1">
    <source>
        <dbReference type="SAM" id="MobiDB-lite"/>
    </source>
</evidence>
<feature type="region of interest" description="Disordered" evidence="1">
    <location>
        <begin position="166"/>
        <end position="301"/>
    </location>
</feature>
<evidence type="ECO:0000313" key="3">
    <source>
        <dbReference type="Proteomes" id="UP000540423"/>
    </source>
</evidence>